<protein>
    <submittedName>
        <fullName evidence="4">Uncharacterized protein</fullName>
    </submittedName>
</protein>
<keyword evidence="2" id="KW-0315">Glutamine amidotransferase</keyword>
<gene>
    <name evidence="4" type="ORF">SLEP1_g31057</name>
</gene>
<dbReference type="GO" id="GO:0016740">
    <property type="term" value="F:transferase activity"/>
    <property type="evidence" value="ECO:0007669"/>
    <property type="project" value="UniProtKB-KW"/>
</dbReference>
<keyword evidence="3" id="KW-1133">Transmembrane helix</keyword>
<keyword evidence="3" id="KW-0812">Transmembrane</keyword>
<keyword evidence="1" id="KW-0808">Transferase</keyword>
<keyword evidence="5" id="KW-1185">Reference proteome</keyword>
<name>A0AAV5K9V1_9ROSI</name>
<keyword evidence="3" id="KW-0472">Membrane</keyword>
<organism evidence="4 5">
    <name type="scientific">Rubroshorea leprosula</name>
    <dbReference type="NCBI Taxonomy" id="152421"/>
    <lineage>
        <taxon>Eukaryota</taxon>
        <taxon>Viridiplantae</taxon>
        <taxon>Streptophyta</taxon>
        <taxon>Embryophyta</taxon>
        <taxon>Tracheophyta</taxon>
        <taxon>Spermatophyta</taxon>
        <taxon>Magnoliopsida</taxon>
        <taxon>eudicotyledons</taxon>
        <taxon>Gunneridae</taxon>
        <taxon>Pentapetalae</taxon>
        <taxon>rosids</taxon>
        <taxon>malvids</taxon>
        <taxon>Malvales</taxon>
        <taxon>Dipterocarpaceae</taxon>
        <taxon>Rubroshorea</taxon>
    </lineage>
</organism>
<evidence type="ECO:0000313" key="5">
    <source>
        <dbReference type="Proteomes" id="UP001054252"/>
    </source>
</evidence>
<dbReference type="Gene3D" id="3.60.20.10">
    <property type="entry name" value="Glutamine Phosphoribosylpyrophosphate, subunit 1, domain 1"/>
    <property type="match status" value="1"/>
</dbReference>
<proteinExistence type="predicted"/>
<dbReference type="PANTHER" id="PTHR11907">
    <property type="entry name" value="AMIDOPHOSPHORIBOSYLTRANSFERASE"/>
    <property type="match status" value="1"/>
</dbReference>
<accession>A0AAV5K9V1</accession>
<dbReference type="SUPFAM" id="SSF56235">
    <property type="entry name" value="N-terminal nucleophile aminohydrolases (Ntn hydrolases)"/>
    <property type="match status" value="1"/>
</dbReference>
<evidence type="ECO:0000256" key="2">
    <source>
        <dbReference type="ARBA" id="ARBA00022962"/>
    </source>
</evidence>
<dbReference type="Proteomes" id="UP001054252">
    <property type="component" value="Unassembled WGS sequence"/>
</dbReference>
<dbReference type="InterPro" id="IPR029055">
    <property type="entry name" value="Ntn_hydrolases_N"/>
</dbReference>
<evidence type="ECO:0000256" key="3">
    <source>
        <dbReference type="SAM" id="Phobius"/>
    </source>
</evidence>
<reference evidence="4 5" key="1">
    <citation type="journal article" date="2021" name="Commun. Biol.">
        <title>The genome of Shorea leprosula (Dipterocarpaceae) highlights the ecological relevance of drought in aseasonal tropical rainforests.</title>
        <authorList>
            <person name="Ng K.K.S."/>
            <person name="Kobayashi M.J."/>
            <person name="Fawcett J.A."/>
            <person name="Hatakeyama M."/>
            <person name="Paape T."/>
            <person name="Ng C.H."/>
            <person name="Ang C.C."/>
            <person name="Tnah L.H."/>
            <person name="Lee C.T."/>
            <person name="Nishiyama T."/>
            <person name="Sese J."/>
            <person name="O'Brien M.J."/>
            <person name="Copetti D."/>
            <person name="Mohd Noor M.I."/>
            <person name="Ong R.C."/>
            <person name="Putra M."/>
            <person name="Sireger I.Z."/>
            <person name="Indrioko S."/>
            <person name="Kosugi Y."/>
            <person name="Izuno A."/>
            <person name="Isagi Y."/>
            <person name="Lee S.L."/>
            <person name="Shimizu K.K."/>
        </authorList>
    </citation>
    <scope>NUCLEOTIDE SEQUENCE [LARGE SCALE GENOMIC DNA]</scope>
    <source>
        <strain evidence="4">214</strain>
    </source>
</reference>
<feature type="transmembrane region" description="Helical" evidence="3">
    <location>
        <begin position="158"/>
        <end position="176"/>
    </location>
</feature>
<comment type="caution">
    <text evidence="4">The sequence shown here is derived from an EMBL/GenBank/DDBJ whole genome shotgun (WGS) entry which is preliminary data.</text>
</comment>
<evidence type="ECO:0000313" key="4">
    <source>
        <dbReference type="EMBL" id="GKV21022.1"/>
    </source>
</evidence>
<evidence type="ECO:0000256" key="1">
    <source>
        <dbReference type="ARBA" id="ARBA00022679"/>
    </source>
</evidence>
<dbReference type="AlphaFoldDB" id="A0AAV5K9V1"/>
<dbReference type="EMBL" id="BPVZ01000056">
    <property type="protein sequence ID" value="GKV21022.1"/>
    <property type="molecule type" value="Genomic_DNA"/>
</dbReference>
<sequence>MIFRPIVGQYVKKNMNGVLHFHRHHLSSPVLFALEIHHETAAFSLKPTQKSHLSKTFSKPSFPHTNITLFFPSKNLISFSPNEGLGDDSTPSRMRYCGHFWEQHFVCATWLFMPCSIADRKEQNKAAYSLVFMTGDKLVAMRDPFGFWPSAMGRSKSAVVFASGMTILSCLVLLYLRLFGELAPSVQLHVMLFIPKLDYGAVVALDYVAKAGVSFQQGLITTKEAHIRIATPSALVIMKQAVSAAAEGAAVGDESEKD</sequence>